<feature type="domain" description="LTD" evidence="3">
    <location>
        <begin position="356"/>
        <end position="463"/>
    </location>
</feature>
<organism evidence="4">
    <name type="scientific">Oceaniferula spumae</name>
    <dbReference type="NCBI Taxonomy" id="2979115"/>
    <lineage>
        <taxon>Bacteria</taxon>
        <taxon>Pseudomonadati</taxon>
        <taxon>Verrucomicrobiota</taxon>
        <taxon>Verrucomicrobiia</taxon>
        <taxon>Verrucomicrobiales</taxon>
        <taxon>Verrucomicrobiaceae</taxon>
        <taxon>Oceaniferula</taxon>
    </lineage>
</organism>
<protein>
    <recommendedName>
        <fullName evidence="3">LTD domain-containing protein</fullName>
    </recommendedName>
</protein>
<evidence type="ECO:0000313" key="4">
    <source>
        <dbReference type="EMBL" id="BDS05809.1"/>
    </source>
</evidence>
<dbReference type="InterPro" id="IPR008979">
    <property type="entry name" value="Galactose-bd-like_sf"/>
</dbReference>
<dbReference type="PROSITE" id="PS51841">
    <property type="entry name" value="LTD"/>
    <property type="match status" value="1"/>
</dbReference>
<dbReference type="Gene3D" id="2.60.120.260">
    <property type="entry name" value="Galactose-binding domain-like"/>
    <property type="match status" value="2"/>
</dbReference>
<reference evidence="4" key="1">
    <citation type="submission" date="2024-07" db="EMBL/GenBank/DDBJ databases">
        <title>Complete genome sequence of Verrucomicrobiaceae bacterium NT6N.</title>
        <authorList>
            <person name="Huang C."/>
            <person name="Takami H."/>
            <person name="Hamasaki K."/>
        </authorList>
    </citation>
    <scope>NUCLEOTIDE SEQUENCE</scope>
    <source>
        <strain evidence="4">NT6N</strain>
    </source>
</reference>
<dbReference type="InterPro" id="IPR059177">
    <property type="entry name" value="GH29D-like_dom"/>
</dbReference>
<dbReference type="KEGG" id="osu:NT6N_08490"/>
<evidence type="ECO:0000256" key="1">
    <source>
        <dbReference type="SAM" id="MobiDB-lite"/>
    </source>
</evidence>
<accession>A0AAT9FIL2</accession>
<feature type="signal peptide" evidence="2">
    <location>
        <begin position="1"/>
        <end position="31"/>
    </location>
</feature>
<evidence type="ECO:0000259" key="3">
    <source>
        <dbReference type="PROSITE" id="PS51841"/>
    </source>
</evidence>
<dbReference type="EMBL" id="AP026866">
    <property type="protein sequence ID" value="BDS05809.1"/>
    <property type="molecule type" value="Genomic_DNA"/>
</dbReference>
<dbReference type="Pfam" id="PF08757">
    <property type="entry name" value="CotH"/>
    <property type="match status" value="1"/>
</dbReference>
<feature type="chain" id="PRO_5043747972" description="LTD domain-containing protein" evidence="2">
    <location>
        <begin position="32"/>
        <end position="1565"/>
    </location>
</feature>
<dbReference type="Pfam" id="PF13290">
    <property type="entry name" value="CHB_HEX_C_1"/>
    <property type="match status" value="1"/>
</dbReference>
<dbReference type="SUPFAM" id="SSF74853">
    <property type="entry name" value="Lamin A/C globular tail domain"/>
    <property type="match status" value="1"/>
</dbReference>
<sequence>MLSNRLKNNGLYKRCSRLFFTCLSIAGIASAQSTEPIDLSVGTAAQSTTLDDYDASHAIDGVSNFTHTIATDDDPTWQVLLPSSKTFNEITLVNRGGNGSWTSRLRDITVQVIDFNGNVNNDFDGGTVVYSSPLLNPNNVENSPASITVNVGAATGNMIRVIRTPGAAETSDSRVLSLNEVTAIGSSRLISFTSNRASVTPGDPVTLSWVVTPDVTGLQIDNGVGNVLANTTAGQGSIVVNPGPNAATTYQLTATDASGSSVATTTIAVVNEPLIYSFTADGDFIPPGSNVNLSWDVGGNATSLTLNGANVAGSSGTVVSPTSDTDYVLVASNANGTITRTISVKIIQPGVPVISEFMAANDSGLIDVDGNQSDWIELYNPGADPAPLAGFYLTDDPTDLTKWVFPNVTMAPGSYLIVFASGNSRTDPAGELHTNFSLSADGEYLALVKPDGSTIDSEFSPTFPSQQSDVSYGLDSSTTTGGYFLTPTPGATNGETIAGFVKDTSFSHDRGFYSGSIQLEITSMTPGAQIRYTTDGTEPTSTTGSIYSTSITINQTTTIRAAAYKDGFEPTNVDTQTYIFKADVIADSNMDTGITQDSVYGPQLDAALTAIPSIALTFPGDIEREEKEVAIELINFEDGHKQVNAGMERFGSYNTDFAKRGMRINFRSKYGPGKLDFDLFENHVWKSFQPAEKYDAIELRAGNHDMSQRGAYLSNRYADDALLDMGQIAPHGRFVHVYVNGRYWGQYHLRERWNASMLSEYFGGDKDDYEAINANNSGGNFQTGEAYDGTGDQWEATQTLINGSTPFTSARSHLDIIDLIDFMLLWTNGNAESEFRAAGSVPLGVPFKFYMKDGDGFLRNPAKSVDHQGPLSAMSLLASEGDPDYEMLLADRIQKHYFNDGELTPAKSIERLQERVNETQLSIIAECARWGYRTPASWQSYQDNLINNQFPGQTASMITKFKNAGMYPAIDAPVYNQHGGTAPGLGPTISVTDTNLKVYYIFGPLDTDPDPYRHSLDPRLPGGGINPAATVINYDGTGGVPTNFVQTGDSWSYLDDGSNQGTAWRAKSFNHSSWASGPSELGYGDGDEATVVGFVDVDPNTNGIQKNVTTYFRKSDINIADPSQYENFTINYWYDDAIAIYVNGVEVERVNLNANAAYDDFSTGTVNDNAFGTITLPISHFSAGNNTIAVEVHQRSQTSSDISFNLNLVGNLPGSGQSGFESDEIPVTASGWLLSRTYNTSTGEWSALNEAFFTPDPIDADATNLVVSEVNYNPADASTSAELAITTDKDDFEFVELKNVSPFPVDVSGVAFTQGINFTFGPNNVIPAGGRLIIVKNKAAFSERYSSALSSVRFGTDSIGSSEYSGNLSNGGEQIILTDAAANVIHDFTYDDVAPWPTSADGNGFSMVLLAPVIPIPDHNVGSNWAASAQPGGNPGAASPAGFAGNPDADVDGDGFKAIIEYALGTSDTNSHDTPFTTGVAPYTLGQETKDYFTISFKVNQHTRNALTVTAQISEDLSSWNGAPDIVLVSETDNGDGTTSFVYRSAVPYGERPSGREFMRIKVNQ</sequence>
<dbReference type="Pfam" id="PF00932">
    <property type="entry name" value="LTD"/>
    <property type="match status" value="2"/>
</dbReference>
<gene>
    <name evidence="4" type="ORF">NT6N_08490</name>
</gene>
<keyword evidence="2" id="KW-0732">Signal</keyword>
<dbReference type="InterPro" id="IPR001322">
    <property type="entry name" value="Lamin_tail_dom"/>
</dbReference>
<dbReference type="InterPro" id="IPR014867">
    <property type="entry name" value="Spore_coat_CotH_CotH2/3/7"/>
</dbReference>
<dbReference type="Gene3D" id="2.60.40.1260">
    <property type="entry name" value="Lamin Tail domain"/>
    <property type="match status" value="1"/>
</dbReference>
<dbReference type="SUPFAM" id="SSF49785">
    <property type="entry name" value="Galactose-binding domain-like"/>
    <property type="match status" value="1"/>
</dbReference>
<proteinExistence type="predicted"/>
<name>A0AAT9FIL2_9BACT</name>
<evidence type="ECO:0000256" key="2">
    <source>
        <dbReference type="SAM" id="SignalP"/>
    </source>
</evidence>
<feature type="compositionally biased region" description="Low complexity" evidence="1">
    <location>
        <begin position="1426"/>
        <end position="1447"/>
    </location>
</feature>
<feature type="region of interest" description="Disordered" evidence="1">
    <location>
        <begin position="1425"/>
        <end position="1447"/>
    </location>
</feature>
<dbReference type="InterPro" id="IPR036415">
    <property type="entry name" value="Lamin_tail_dom_sf"/>
</dbReference>